<proteinExistence type="predicted"/>
<accession>A0A1M5MV44</accession>
<gene>
    <name evidence="2" type="ORF">SAMN05443636_1154</name>
</gene>
<feature type="transmembrane region" description="Helical" evidence="1">
    <location>
        <begin position="30"/>
        <end position="50"/>
    </location>
</feature>
<feature type="transmembrane region" description="Helical" evidence="1">
    <location>
        <begin position="5"/>
        <end position="24"/>
    </location>
</feature>
<dbReference type="InterPro" id="IPR058491">
    <property type="entry name" value="DUF8178"/>
</dbReference>
<organism evidence="2 3">
    <name type="scientific">Halobaculum gomorrense</name>
    <dbReference type="NCBI Taxonomy" id="43928"/>
    <lineage>
        <taxon>Archaea</taxon>
        <taxon>Methanobacteriati</taxon>
        <taxon>Methanobacteriota</taxon>
        <taxon>Stenosarchaea group</taxon>
        <taxon>Halobacteria</taxon>
        <taxon>Halobacteriales</taxon>
        <taxon>Haloferacaceae</taxon>
        <taxon>Halobaculum</taxon>
    </lineage>
</organism>
<protein>
    <submittedName>
        <fullName evidence="2">Uncharacterized protein</fullName>
    </submittedName>
</protein>
<name>A0A1M5MV44_9EURY</name>
<dbReference type="EMBL" id="FQWV01000002">
    <property type="protein sequence ID" value="SHG81002.1"/>
    <property type="molecule type" value="Genomic_DNA"/>
</dbReference>
<keyword evidence="1" id="KW-0472">Membrane</keyword>
<keyword evidence="1" id="KW-0812">Transmembrane</keyword>
<dbReference type="OrthoDB" id="339605at2157"/>
<dbReference type="Pfam" id="PF26546">
    <property type="entry name" value="DUF8178"/>
    <property type="match status" value="1"/>
</dbReference>
<reference evidence="2 3" key="1">
    <citation type="submission" date="2016-11" db="EMBL/GenBank/DDBJ databases">
        <authorList>
            <person name="Jaros S."/>
            <person name="Januszkiewicz K."/>
            <person name="Wedrychowicz H."/>
        </authorList>
    </citation>
    <scope>NUCLEOTIDE SEQUENCE [LARGE SCALE GENOMIC DNA]</scope>
    <source>
        <strain evidence="2 3">DSM 9297</strain>
    </source>
</reference>
<keyword evidence="1" id="KW-1133">Transmembrane helix</keyword>
<evidence type="ECO:0000313" key="2">
    <source>
        <dbReference type="EMBL" id="SHG81002.1"/>
    </source>
</evidence>
<dbReference type="Proteomes" id="UP000184357">
    <property type="component" value="Unassembled WGS sequence"/>
</dbReference>
<keyword evidence="3" id="KW-1185">Reference proteome</keyword>
<dbReference type="AlphaFoldDB" id="A0A1M5MV44"/>
<dbReference type="RefSeq" id="WP_200778386.1">
    <property type="nucleotide sequence ID" value="NZ_FQWV01000002.1"/>
</dbReference>
<sequence>MQRDVVLGGILMLVGTALFFPSVAPQSGQLATWALVPAAALLTYGTYLIGTSERGRAV</sequence>
<evidence type="ECO:0000256" key="1">
    <source>
        <dbReference type="SAM" id="Phobius"/>
    </source>
</evidence>
<evidence type="ECO:0000313" key="3">
    <source>
        <dbReference type="Proteomes" id="UP000184357"/>
    </source>
</evidence>